<dbReference type="GO" id="GO:0016705">
    <property type="term" value="F:oxidoreductase activity, acting on paired donors, with incorporation or reduction of molecular oxygen"/>
    <property type="evidence" value="ECO:0007669"/>
    <property type="project" value="InterPro"/>
</dbReference>
<keyword evidence="3 6" id="KW-0479">Metal-binding</keyword>
<gene>
    <name evidence="7" type="ORF">KVT40_004458</name>
</gene>
<dbReference type="EMBL" id="JAESVG020000004">
    <property type="protein sequence ID" value="KAG8628585.1"/>
    <property type="molecule type" value="Genomic_DNA"/>
</dbReference>
<dbReference type="InterPro" id="IPR036396">
    <property type="entry name" value="Cyt_P450_sf"/>
</dbReference>
<evidence type="ECO:0000256" key="3">
    <source>
        <dbReference type="ARBA" id="ARBA00022723"/>
    </source>
</evidence>
<dbReference type="OrthoDB" id="1844152at2759"/>
<dbReference type="InterPro" id="IPR002401">
    <property type="entry name" value="Cyt_P450_E_grp-I"/>
</dbReference>
<proteinExistence type="inferred from homology"/>
<keyword evidence="5 6" id="KW-0408">Iron</keyword>
<name>A0A8K0L6V9_9PEZI</name>
<accession>A0A8K0L6V9</accession>
<keyword evidence="6" id="KW-0349">Heme</keyword>
<evidence type="ECO:0000256" key="2">
    <source>
        <dbReference type="ARBA" id="ARBA00010617"/>
    </source>
</evidence>
<protein>
    <recommendedName>
        <fullName evidence="9">Cytochrome P450</fullName>
    </recommendedName>
</protein>
<keyword evidence="4" id="KW-0560">Oxidoreductase</keyword>
<dbReference type="SUPFAM" id="SSF48264">
    <property type="entry name" value="Cytochrome P450"/>
    <property type="match status" value="1"/>
</dbReference>
<comment type="cofactor">
    <cofactor evidence="1 6">
        <name>heme</name>
        <dbReference type="ChEBI" id="CHEBI:30413"/>
    </cofactor>
</comment>
<evidence type="ECO:0008006" key="9">
    <source>
        <dbReference type="Google" id="ProtNLM"/>
    </source>
</evidence>
<feature type="binding site" description="axial binding residue" evidence="6">
    <location>
        <position position="90"/>
    </location>
    <ligand>
        <name>heme</name>
        <dbReference type="ChEBI" id="CHEBI:30413"/>
    </ligand>
    <ligandPart>
        <name>Fe</name>
        <dbReference type="ChEBI" id="CHEBI:18248"/>
    </ligandPart>
</feature>
<dbReference type="GO" id="GO:0020037">
    <property type="term" value="F:heme binding"/>
    <property type="evidence" value="ECO:0007669"/>
    <property type="project" value="InterPro"/>
</dbReference>
<evidence type="ECO:0000256" key="6">
    <source>
        <dbReference type="PIRSR" id="PIRSR602401-1"/>
    </source>
</evidence>
<comment type="similarity">
    <text evidence="2">Belongs to the cytochrome P450 family.</text>
</comment>
<organism evidence="7 8">
    <name type="scientific">Elsinoe batatas</name>
    <dbReference type="NCBI Taxonomy" id="2601811"/>
    <lineage>
        <taxon>Eukaryota</taxon>
        <taxon>Fungi</taxon>
        <taxon>Dikarya</taxon>
        <taxon>Ascomycota</taxon>
        <taxon>Pezizomycotina</taxon>
        <taxon>Dothideomycetes</taxon>
        <taxon>Dothideomycetidae</taxon>
        <taxon>Myriangiales</taxon>
        <taxon>Elsinoaceae</taxon>
        <taxon>Elsinoe</taxon>
    </lineage>
</organism>
<dbReference type="GO" id="GO:0004497">
    <property type="term" value="F:monooxygenase activity"/>
    <property type="evidence" value="ECO:0007669"/>
    <property type="project" value="InterPro"/>
</dbReference>
<dbReference type="Gene3D" id="1.10.630.10">
    <property type="entry name" value="Cytochrome P450"/>
    <property type="match status" value="1"/>
</dbReference>
<evidence type="ECO:0000256" key="5">
    <source>
        <dbReference type="ARBA" id="ARBA00023004"/>
    </source>
</evidence>
<evidence type="ECO:0000256" key="4">
    <source>
        <dbReference type="ARBA" id="ARBA00023002"/>
    </source>
</evidence>
<dbReference type="Pfam" id="PF00067">
    <property type="entry name" value="p450"/>
    <property type="match status" value="1"/>
</dbReference>
<dbReference type="GO" id="GO:0005506">
    <property type="term" value="F:iron ion binding"/>
    <property type="evidence" value="ECO:0007669"/>
    <property type="project" value="InterPro"/>
</dbReference>
<dbReference type="AlphaFoldDB" id="A0A8K0L6V9"/>
<keyword evidence="8" id="KW-1185">Reference proteome</keyword>
<evidence type="ECO:0000313" key="7">
    <source>
        <dbReference type="EMBL" id="KAG8628585.1"/>
    </source>
</evidence>
<reference evidence="7" key="1">
    <citation type="submission" date="2021-07" db="EMBL/GenBank/DDBJ databases">
        <title>Elsinoe batatas strain:CRI-CJ2 Genome sequencing and assembly.</title>
        <authorList>
            <person name="Huang L."/>
        </authorList>
    </citation>
    <scope>NUCLEOTIDE SEQUENCE</scope>
    <source>
        <strain evidence="7">CRI-CJ2</strain>
    </source>
</reference>
<dbReference type="InterPro" id="IPR001128">
    <property type="entry name" value="Cyt_P450"/>
</dbReference>
<dbReference type="Proteomes" id="UP000809789">
    <property type="component" value="Unassembled WGS sequence"/>
</dbReference>
<evidence type="ECO:0000256" key="1">
    <source>
        <dbReference type="ARBA" id="ARBA00001971"/>
    </source>
</evidence>
<comment type="caution">
    <text evidence="7">The sequence shown here is derived from an EMBL/GenBank/DDBJ whole genome shotgun (WGS) entry which is preliminary data.</text>
</comment>
<evidence type="ECO:0000313" key="8">
    <source>
        <dbReference type="Proteomes" id="UP000809789"/>
    </source>
</evidence>
<sequence length="146" mass="16198">MPALNETQIHISIYLRARLRTTSAKQAQRTSLSIEIPTYGFHRDERLYPNADTFDVCRFYDMSAAGAAGKHAYVTARPEFLGWGLGSQVCPGRFLADVEMKLVLAYVVTNYELKYPEGKDRAVGMAIGNNVSDGSACTIARRRCAD</sequence>
<dbReference type="PANTHER" id="PTHR46206">
    <property type="entry name" value="CYTOCHROME P450"/>
    <property type="match status" value="1"/>
</dbReference>
<dbReference type="PRINTS" id="PR00463">
    <property type="entry name" value="EP450I"/>
</dbReference>